<dbReference type="AlphaFoldDB" id="A0A6J1W6N9"/>
<dbReference type="SUPFAM" id="SSF103473">
    <property type="entry name" value="MFS general substrate transporter"/>
    <property type="match status" value="1"/>
</dbReference>
<accession>A0A6J1W6N9</accession>
<feature type="transmembrane region" description="Helical" evidence="5">
    <location>
        <begin position="230"/>
        <end position="249"/>
    </location>
</feature>
<keyword evidence="2 5" id="KW-0812">Transmembrane</keyword>
<dbReference type="KEGG" id="nss:113430245"/>
<feature type="transmembrane region" description="Helical" evidence="5">
    <location>
        <begin position="113"/>
        <end position="130"/>
    </location>
</feature>
<feature type="transmembrane region" description="Helical" evidence="5">
    <location>
        <begin position="70"/>
        <end position="93"/>
    </location>
</feature>
<protein>
    <submittedName>
        <fullName evidence="7">Solute carrier family 2, facilitated glucose transporter member 5-like</fullName>
    </submittedName>
</protein>
<dbReference type="PANTHER" id="PTHR23503:SF32">
    <property type="entry name" value="SOLUTE CARRIER FAMILY 2, FACILITATED GLUCOSE TRANSPORTER MEMBER 5"/>
    <property type="match status" value="1"/>
</dbReference>
<dbReference type="GO" id="GO:0070837">
    <property type="term" value="P:dehydroascorbic acid transport"/>
    <property type="evidence" value="ECO:0007669"/>
    <property type="project" value="TreeGrafter"/>
</dbReference>
<comment type="subcellular location">
    <subcellularLocation>
        <location evidence="1">Membrane</location>
        <topology evidence="1">Multi-pass membrane protein</topology>
    </subcellularLocation>
</comment>
<dbReference type="GO" id="GO:0005886">
    <property type="term" value="C:plasma membrane"/>
    <property type="evidence" value="ECO:0007669"/>
    <property type="project" value="TreeGrafter"/>
</dbReference>
<evidence type="ECO:0000256" key="5">
    <source>
        <dbReference type="SAM" id="Phobius"/>
    </source>
</evidence>
<name>A0A6J1W6N9_9SAUR</name>
<keyword evidence="6" id="KW-1185">Reference proteome</keyword>
<feature type="transmembrane region" description="Helical" evidence="5">
    <location>
        <begin position="203"/>
        <end position="224"/>
    </location>
</feature>
<evidence type="ECO:0000313" key="7">
    <source>
        <dbReference type="RefSeq" id="XP_026548488.1"/>
    </source>
</evidence>
<dbReference type="Gene3D" id="1.20.1250.20">
    <property type="entry name" value="MFS general substrate transporter like domains"/>
    <property type="match status" value="1"/>
</dbReference>
<feature type="transmembrane region" description="Helical" evidence="5">
    <location>
        <begin position="163"/>
        <end position="191"/>
    </location>
</feature>
<dbReference type="InterPro" id="IPR036259">
    <property type="entry name" value="MFS_trans_sf"/>
</dbReference>
<dbReference type="GO" id="GO:0046323">
    <property type="term" value="P:D-glucose import"/>
    <property type="evidence" value="ECO:0007669"/>
    <property type="project" value="TreeGrafter"/>
</dbReference>
<feature type="transmembrane region" description="Helical" evidence="5">
    <location>
        <begin position="137"/>
        <end position="157"/>
    </location>
</feature>
<dbReference type="GO" id="GO:0055056">
    <property type="term" value="F:D-glucose transmembrane transporter activity"/>
    <property type="evidence" value="ECO:0007669"/>
    <property type="project" value="TreeGrafter"/>
</dbReference>
<dbReference type="InterPro" id="IPR045263">
    <property type="entry name" value="GLUT"/>
</dbReference>
<dbReference type="GeneID" id="113430245"/>
<dbReference type="PANTHER" id="PTHR23503">
    <property type="entry name" value="SOLUTE CARRIER FAMILY 2"/>
    <property type="match status" value="1"/>
</dbReference>
<keyword evidence="4 5" id="KW-0472">Membrane</keyword>
<evidence type="ECO:0000256" key="4">
    <source>
        <dbReference type="ARBA" id="ARBA00023136"/>
    </source>
</evidence>
<reference evidence="7" key="1">
    <citation type="submission" date="2025-08" db="UniProtKB">
        <authorList>
            <consortium name="RefSeq"/>
        </authorList>
    </citation>
    <scope>IDENTIFICATION</scope>
</reference>
<dbReference type="PROSITE" id="PS00216">
    <property type="entry name" value="SUGAR_TRANSPORT_1"/>
    <property type="match status" value="1"/>
</dbReference>
<dbReference type="Proteomes" id="UP000504612">
    <property type="component" value="Unplaced"/>
</dbReference>
<evidence type="ECO:0000256" key="2">
    <source>
        <dbReference type="ARBA" id="ARBA00022692"/>
    </source>
</evidence>
<evidence type="ECO:0000256" key="1">
    <source>
        <dbReference type="ARBA" id="ARBA00004141"/>
    </source>
</evidence>
<sequence length="281" mass="31669">SILLLPSQESPRFLYLQRNDKEKARQVLKKLRGEEDVEEEMEELCQEHLAESSQNNMTAWKLLRFRSLRWHLITVMVMVSGSQLVETNAVLIFAEQSYKTLGLSTKAVNLIPLVGNLIIQLMLLTTICTVDSLGRRFLLLSGFLMCSLSNIALVFTFKIDTPAAAFISIILIALFFMGHITGPASILFLVIGELFLQSSRASAYVLAGYISWGANFASAILFLLTKSYLGPYFLLIYWPLIVLTYIYIFRVVPETCGKTFQEIQENVAACTSKNSRKIMAE</sequence>
<dbReference type="InterPro" id="IPR005828">
    <property type="entry name" value="MFS_sugar_transport-like"/>
</dbReference>
<organism evidence="6 7">
    <name type="scientific">Notechis scutatus</name>
    <name type="common">mainland tiger snake</name>
    <dbReference type="NCBI Taxonomy" id="8663"/>
    <lineage>
        <taxon>Eukaryota</taxon>
        <taxon>Metazoa</taxon>
        <taxon>Chordata</taxon>
        <taxon>Craniata</taxon>
        <taxon>Vertebrata</taxon>
        <taxon>Euteleostomi</taxon>
        <taxon>Lepidosauria</taxon>
        <taxon>Squamata</taxon>
        <taxon>Bifurcata</taxon>
        <taxon>Unidentata</taxon>
        <taxon>Episquamata</taxon>
        <taxon>Toxicofera</taxon>
        <taxon>Serpentes</taxon>
        <taxon>Colubroidea</taxon>
        <taxon>Elapidae</taxon>
        <taxon>Hydrophiinae</taxon>
        <taxon>Notechis</taxon>
    </lineage>
</organism>
<keyword evidence="3 5" id="KW-1133">Transmembrane helix</keyword>
<proteinExistence type="predicted"/>
<evidence type="ECO:0000256" key="3">
    <source>
        <dbReference type="ARBA" id="ARBA00022989"/>
    </source>
</evidence>
<evidence type="ECO:0000313" key="6">
    <source>
        <dbReference type="Proteomes" id="UP000504612"/>
    </source>
</evidence>
<dbReference type="InterPro" id="IPR005829">
    <property type="entry name" value="Sugar_transporter_CS"/>
</dbReference>
<dbReference type="Pfam" id="PF00083">
    <property type="entry name" value="Sugar_tr"/>
    <property type="match status" value="1"/>
</dbReference>
<dbReference type="RefSeq" id="XP_026548488.1">
    <property type="nucleotide sequence ID" value="XM_026692703.1"/>
</dbReference>
<gene>
    <name evidence="7" type="primary">LOC113430245</name>
</gene>
<feature type="non-terminal residue" evidence="7">
    <location>
        <position position="1"/>
    </location>
</feature>